<dbReference type="RefSeq" id="WP_076452474.1">
    <property type="nucleotide sequence ID" value="NZ_FTOJ01000009.1"/>
</dbReference>
<proteinExistence type="predicted"/>
<name>A0A1N7NUF7_9FLAO</name>
<protein>
    <recommendedName>
        <fullName evidence="2">DUF4349 domain-containing protein</fullName>
    </recommendedName>
</protein>
<dbReference type="Proteomes" id="UP000238314">
    <property type="component" value="Unassembled WGS sequence"/>
</dbReference>
<dbReference type="Proteomes" id="UP000186246">
    <property type="component" value="Unassembled WGS sequence"/>
</dbReference>
<dbReference type="EMBL" id="FTOJ01000009">
    <property type="protein sequence ID" value="SIT01922.1"/>
    <property type="molecule type" value="Genomic_DNA"/>
</dbReference>
<evidence type="ECO:0000259" key="2">
    <source>
        <dbReference type="Pfam" id="PF14257"/>
    </source>
</evidence>
<evidence type="ECO:0000313" key="4">
    <source>
        <dbReference type="EMBL" id="SIT01922.1"/>
    </source>
</evidence>
<sequence length="311" mass="34804">MKKAILLLTLSSTFIMCKKGDGTTKSLSETIKSADSSFTDISDKAEKLQNETEAVLDSAQVKIKDFDKTTQDLKEKFEKTASSVDSLGEKISSVKFESKTIADKDSAEKKEEKIVVNVPAPKVIKETKIIYKNNSSEKPKTEYKSALKKTANLEIGVEDTYRAKNYIEEQIKKYDGTLTSENISVNNDDTQTAYLKIQIPLDKFEYFVEDVSYNLGNVIDKTIASSGEEFYPKTKCDLEITLYGNNKNTSAVASKPDSFGGKFSSGIGSGWEVLTGILLFFVPFWPLFLIAGIGYYFYKRNKNKDIEKPVE</sequence>
<keyword evidence="6" id="KW-1185">Reference proteome</keyword>
<keyword evidence="1" id="KW-0472">Membrane</keyword>
<evidence type="ECO:0000313" key="3">
    <source>
        <dbReference type="EMBL" id="PQA94162.1"/>
    </source>
</evidence>
<reference evidence="5" key="2">
    <citation type="submission" date="2017-01" db="EMBL/GenBank/DDBJ databases">
        <authorList>
            <person name="Varghese N."/>
            <person name="Submissions S."/>
        </authorList>
    </citation>
    <scope>NUCLEOTIDE SEQUENCE [LARGE SCALE GENOMIC DNA]</scope>
    <source>
        <strain evidence="5">DSM 21068</strain>
    </source>
</reference>
<dbReference type="OrthoDB" id="1274319at2"/>
<dbReference type="InterPro" id="IPR025645">
    <property type="entry name" value="DUF4349"/>
</dbReference>
<dbReference type="EMBL" id="MUGO01000011">
    <property type="protein sequence ID" value="PQA94162.1"/>
    <property type="molecule type" value="Genomic_DNA"/>
</dbReference>
<evidence type="ECO:0000313" key="6">
    <source>
        <dbReference type="Proteomes" id="UP000238314"/>
    </source>
</evidence>
<organism evidence="4 5">
    <name type="scientific">Chryseobacterium piscicola</name>
    <dbReference type="NCBI Taxonomy" id="551459"/>
    <lineage>
        <taxon>Bacteria</taxon>
        <taxon>Pseudomonadati</taxon>
        <taxon>Bacteroidota</taxon>
        <taxon>Flavobacteriia</taxon>
        <taxon>Flavobacteriales</taxon>
        <taxon>Weeksellaceae</taxon>
        <taxon>Chryseobacterium group</taxon>
        <taxon>Chryseobacterium</taxon>
    </lineage>
</organism>
<reference evidence="4" key="3">
    <citation type="submission" date="2017-01" db="EMBL/GenBank/DDBJ databases">
        <authorList>
            <person name="Mah S.A."/>
            <person name="Swanson W.J."/>
            <person name="Moy G.W."/>
            <person name="Vacquier V.D."/>
        </authorList>
    </citation>
    <scope>NUCLEOTIDE SEQUENCE [LARGE SCALE GENOMIC DNA]</scope>
    <source>
        <strain evidence="4">DSM 21068</strain>
    </source>
</reference>
<accession>A0A1N7NUF7</accession>
<evidence type="ECO:0000313" key="5">
    <source>
        <dbReference type="Proteomes" id="UP000186246"/>
    </source>
</evidence>
<dbReference type="AlphaFoldDB" id="A0A1N7NUF7"/>
<dbReference type="Pfam" id="PF14257">
    <property type="entry name" value="DUF4349"/>
    <property type="match status" value="1"/>
</dbReference>
<gene>
    <name evidence="3" type="ORF">B0A70_07815</name>
    <name evidence="4" type="ORF">SAMN05421796_10979</name>
</gene>
<feature type="domain" description="DUF4349" evidence="2">
    <location>
        <begin position="147"/>
        <end position="224"/>
    </location>
</feature>
<reference evidence="3 6" key="1">
    <citation type="submission" date="2016-11" db="EMBL/GenBank/DDBJ databases">
        <title>Whole genomes of Flavobacteriaceae.</title>
        <authorList>
            <person name="Stine C."/>
            <person name="Li C."/>
            <person name="Tadesse D."/>
        </authorList>
    </citation>
    <scope>NUCLEOTIDE SEQUENCE [LARGE SCALE GENOMIC DNA]</scope>
    <source>
        <strain evidence="3 6">DSM 21068</strain>
    </source>
</reference>
<evidence type="ECO:0000256" key="1">
    <source>
        <dbReference type="SAM" id="Phobius"/>
    </source>
</evidence>
<feature type="transmembrane region" description="Helical" evidence="1">
    <location>
        <begin position="273"/>
        <end position="298"/>
    </location>
</feature>
<keyword evidence="1" id="KW-1133">Transmembrane helix</keyword>
<keyword evidence="1" id="KW-0812">Transmembrane</keyword>